<dbReference type="RefSeq" id="XP_068360818.1">
    <property type="nucleotide sequence ID" value="XM_068503562.1"/>
</dbReference>
<sequence>MKHKILNISFAINTLILLCCIYGFCVLTLLDKYWVDSYENSAFFQNKTNLVNRAIILGIDGAGNLFNAEAPNIRNLMKNGIYTLNGKSVMPTISAECWGSIFYSVPPKTHKLTNHLVESRNMSNPSITSLFKLTRQNFPDSEIYSYATWKAFDIGFFENYVFNEIYARFNDSDVIQQGINCIKNKNPKLLFMYLGDVDRAGHHHVYQSEKYYQVLNDADKSILSVLQAMNEKHYFDDSLIIILSDHGGKGKRHGLGIKDMINVFFTAYSPHFPANMEISNYSIIDVSKIVAVSLGMAVPDDWIGKYPQELTEYFREKQRKFVEKSVNDYMNSTFFLSIFLRMKTFFNLVQIKARYYYHEFMLRSNL</sequence>
<dbReference type="GO" id="GO:0016787">
    <property type="term" value="F:hydrolase activity"/>
    <property type="evidence" value="ECO:0007669"/>
    <property type="project" value="UniProtKB-ARBA"/>
</dbReference>
<dbReference type="SUPFAM" id="SSF53649">
    <property type="entry name" value="Alkaline phosphatase-like"/>
    <property type="match status" value="1"/>
</dbReference>
<evidence type="ECO:0000256" key="1">
    <source>
        <dbReference type="SAM" id="Phobius"/>
    </source>
</evidence>
<dbReference type="OrthoDB" id="4062651at2759"/>
<dbReference type="InterPro" id="IPR002591">
    <property type="entry name" value="Phosphodiest/P_Trfase"/>
</dbReference>
<proteinExistence type="predicted"/>
<evidence type="ECO:0000313" key="3">
    <source>
        <dbReference type="Proteomes" id="UP000179807"/>
    </source>
</evidence>
<dbReference type="PANTHER" id="PTHR10151:SF120">
    <property type="entry name" value="BIS(5'-ADENOSYL)-TRIPHOSPHATASE"/>
    <property type="match status" value="1"/>
</dbReference>
<keyword evidence="1" id="KW-0472">Membrane</keyword>
<accession>A0A1J4K9Q6</accession>
<dbReference type="EMBL" id="MLAK01000690">
    <property type="protein sequence ID" value="OHT07682.1"/>
    <property type="molecule type" value="Genomic_DNA"/>
</dbReference>
<dbReference type="Proteomes" id="UP000179807">
    <property type="component" value="Unassembled WGS sequence"/>
</dbReference>
<dbReference type="PANTHER" id="PTHR10151">
    <property type="entry name" value="ECTONUCLEOTIDE PYROPHOSPHATASE/PHOSPHODIESTERASE"/>
    <property type="match status" value="1"/>
</dbReference>
<reference evidence="2" key="1">
    <citation type="submission" date="2016-10" db="EMBL/GenBank/DDBJ databases">
        <authorList>
            <person name="Benchimol M."/>
            <person name="Almeida L.G."/>
            <person name="Vasconcelos A.T."/>
            <person name="Perreira-Neves A."/>
            <person name="Rosa I.A."/>
            <person name="Tasca T."/>
            <person name="Bogo M.R."/>
            <person name="de Souza W."/>
        </authorList>
    </citation>
    <scope>NUCLEOTIDE SEQUENCE [LARGE SCALE GENOMIC DNA]</scope>
    <source>
        <strain evidence="2">K</strain>
    </source>
</reference>
<protein>
    <submittedName>
        <fullName evidence="2">Nucleotide pyrophosphatase</fullName>
    </submittedName>
</protein>
<dbReference type="InterPro" id="IPR017850">
    <property type="entry name" value="Alkaline_phosphatase_core_sf"/>
</dbReference>
<dbReference type="Pfam" id="PF01663">
    <property type="entry name" value="Phosphodiest"/>
    <property type="match status" value="1"/>
</dbReference>
<comment type="caution">
    <text evidence="2">The sequence shown here is derived from an EMBL/GenBank/DDBJ whole genome shotgun (WGS) entry which is preliminary data.</text>
</comment>
<dbReference type="GeneID" id="94838266"/>
<gene>
    <name evidence="2" type="ORF">TRFO_24105</name>
</gene>
<dbReference type="VEuPathDB" id="TrichDB:TRFO_24105"/>
<dbReference type="Gene3D" id="3.40.720.10">
    <property type="entry name" value="Alkaline Phosphatase, subunit A"/>
    <property type="match status" value="1"/>
</dbReference>
<organism evidence="2 3">
    <name type="scientific">Tritrichomonas foetus</name>
    <dbReference type="NCBI Taxonomy" id="1144522"/>
    <lineage>
        <taxon>Eukaryota</taxon>
        <taxon>Metamonada</taxon>
        <taxon>Parabasalia</taxon>
        <taxon>Tritrichomonadida</taxon>
        <taxon>Tritrichomonadidae</taxon>
        <taxon>Tritrichomonas</taxon>
    </lineage>
</organism>
<name>A0A1J4K9Q6_9EUKA</name>
<dbReference type="AlphaFoldDB" id="A0A1J4K9Q6"/>
<keyword evidence="1" id="KW-1133">Transmembrane helix</keyword>
<evidence type="ECO:0000313" key="2">
    <source>
        <dbReference type="EMBL" id="OHT07682.1"/>
    </source>
</evidence>
<keyword evidence="3" id="KW-1185">Reference proteome</keyword>
<keyword evidence="1" id="KW-0812">Transmembrane</keyword>
<feature type="transmembrane region" description="Helical" evidence="1">
    <location>
        <begin position="12"/>
        <end position="30"/>
    </location>
</feature>